<organism evidence="9">
    <name type="scientific">freshwater metagenome</name>
    <dbReference type="NCBI Taxonomy" id="449393"/>
    <lineage>
        <taxon>unclassified sequences</taxon>
        <taxon>metagenomes</taxon>
        <taxon>ecological metagenomes</taxon>
    </lineage>
</organism>
<dbReference type="GO" id="GO:0015990">
    <property type="term" value="P:electron transport coupled proton transport"/>
    <property type="evidence" value="ECO:0007669"/>
    <property type="project" value="TreeGrafter"/>
</dbReference>
<evidence type="ECO:0000256" key="6">
    <source>
        <dbReference type="SAM" id="Phobius"/>
    </source>
</evidence>
<dbReference type="InterPro" id="IPR001750">
    <property type="entry name" value="ND/Mrp_TM"/>
</dbReference>
<dbReference type="GO" id="GO:0008137">
    <property type="term" value="F:NADH dehydrogenase (ubiquinone) activity"/>
    <property type="evidence" value="ECO:0007669"/>
    <property type="project" value="InterPro"/>
</dbReference>
<dbReference type="InterPro" id="IPR001516">
    <property type="entry name" value="Proton_antipo_N"/>
</dbReference>
<feature type="transmembrane region" description="Helical" evidence="6">
    <location>
        <begin position="246"/>
        <end position="265"/>
    </location>
</feature>
<feature type="transmembrane region" description="Helical" evidence="6">
    <location>
        <begin position="520"/>
        <end position="540"/>
    </location>
</feature>
<feature type="transmembrane region" description="Helical" evidence="6">
    <location>
        <begin position="617"/>
        <end position="639"/>
    </location>
</feature>
<dbReference type="PRINTS" id="PR01434">
    <property type="entry name" value="NADHDHGNASE5"/>
</dbReference>
<keyword evidence="3 6" id="KW-1133">Transmembrane helix</keyword>
<proteinExistence type="predicted"/>
<evidence type="ECO:0000256" key="1">
    <source>
        <dbReference type="ARBA" id="ARBA00004141"/>
    </source>
</evidence>
<feature type="transmembrane region" description="Helical" evidence="6">
    <location>
        <begin position="23"/>
        <end position="41"/>
    </location>
</feature>
<dbReference type="Gene3D" id="1.20.5.2700">
    <property type="match status" value="2"/>
</dbReference>
<comment type="subcellular location">
    <subcellularLocation>
        <location evidence="1">Membrane</location>
        <topology evidence="1">Multi-pass membrane protein</topology>
    </subcellularLocation>
</comment>
<evidence type="ECO:0000256" key="3">
    <source>
        <dbReference type="ARBA" id="ARBA00022989"/>
    </source>
</evidence>
<dbReference type="InterPro" id="IPR018393">
    <property type="entry name" value="NADHpl_OxRdtase_5_subgr"/>
</dbReference>
<feature type="transmembrane region" description="Helical" evidence="6">
    <location>
        <begin position="195"/>
        <end position="215"/>
    </location>
</feature>
<dbReference type="InterPro" id="IPR003945">
    <property type="entry name" value="NU5C-like"/>
</dbReference>
<dbReference type="EMBL" id="CAEZZK010000015">
    <property type="protein sequence ID" value="CAB4750944.1"/>
    <property type="molecule type" value="Genomic_DNA"/>
</dbReference>
<feature type="transmembrane region" description="Helical" evidence="6">
    <location>
        <begin position="53"/>
        <end position="71"/>
    </location>
</feature>
<evidence type="ECO:0000256" key="4">
    <source>
        <dbReference type="ARBA" id="ARBA00023136"/>
    </source>
</evidence>
<protein>
    <submittedName>
        <fullName evidence="9">Unannotated protein</fullName>
    </submittedName>
</protein>
<keyword evidence="4 6" id="KW-0472">Membrane</keyword>
<dbReference type="PANTHER" id="PTHR42829:SF2">
    <property type="entry name" value="NADH-UBIQUINONE OXIDOREDUCTASE CHAIN 5"/>
    <property type="match status" value="1"/>
</dbReference>
<feature type="transmembrane region" description="Helical" evidence="6">
    <location>
        <begin position="449"/>
        <end position="468"/>
    </location>
</feature>
<feature type="compositionally biased region" description="Basic and acidic residues" evidence="5">
    <location>
        <begin position="488"/>
        <end position="506"/>
    </location>
</feature>
<feature type="transmembrane region" description="Helical" evidence="6">
    <location>
        <begin position="345"/>
        <end position="367"/>
    </location>
</feature>
<feature type="transmembrane region" description="Helical" evidence="6">
    <location>
        <begin position="320"/>
        <end position="338"/>
    </location>
</feature>
<feature type="transmembrane region" description="Helical" evidence="6">
    <location>
        <begin position="109"/>
        <end position="129"/>
    </location>
</feature>
<feature type="transmembrane region" description="Helical" evidence="6">
    <location>
        <begin position="286"/>
        <end position="308"/>
    </location>
</feature>
<evidence type="ECO:0000259" key="8">
    <source>
        <dbReference type="Pfam" id="PF00662"/>
    </source>
</evidence>
<feature type="transmembrane region" description="Helical" evidence="6">
    <location>
        <begin position="141"/>
        <end position="158"/>
    </location>
</feature>
<keyword evidence="2 6" id="KW-0812">Transmembrane</keyword>
<feature type="transmembrane region" description="Helical" evidence="6">
    <location>
        <begin position="411"/>
        <end position="437"/>
    </location>
</feature>
<evidence type="ECO:0000313" key="9">
    <source>
        <dbReference type="EMBL" id="CAB4750944.1"/>
    </source>
</evidence>
<evidence type="ECO:0000256" key="2">
    <source>
        <dbReference type="ARBA" id="ARBA00022692"/>
    </source>
</evidence>
<dbReference type="Pfam" id="PF00361">
    <property type="entry name" value="Proton_antipo_M"/>
    <property type="match status" value="1"/>
</dbReference>
<feature type="transmembrane region" description="Helical" evidence="6">
    <location>
        <begin position="164"/>
        <end position="183"/>
    </location>
</feature>
<dbReference type="GO" id="GO:0016020">
    <property type="term" value="C:membrane"/>
    <property type="evidence" value="ECO:0007669"/>
    <property type="project" value="UniProtKB-SubCell"/>
</dbReference>
<name>A0A6J6TW84_9ZZZZ</name>
<gene>
    <name evidence="9" type="ORF">UFOPK2855_00151</name>
</gene>
<feature type="region of interest" description="Disordered" evidence="5">
    <location>
        <begin position="485"/>
        <end position="516"/>
    </location>
</feature>
<feature type="transmembrane region" description="Helical" evidence="6">
    <location>
        <begin position="753"/>
        <end position="771"/>
    </location>
</feature>
<dbReference type="GO" id="GO:0042773">
    <property type="term" value="P:ATP synthesis coupled electron transport"/>
    <property type="evidence" value="ECO:0007669"/>
    <property type="project" value="InterPro"/>
</dbReference>
<feature type="domain" description="NADH:quinone oxidoreductase/Mrp antiporter transmembrane" evidence="7">
    <location>
        <begin position="158"/>
        <end position="464"/>
    </location>
</feature>
<dbReference type="Pfam" id="PF00662">
    <property type="entry name" value="Proton_antipo_N"/>
    <property type="match status" value="1"/>
</dbReference>
<dbReference type="NCBIfam" id="TIGR01974">
    <property type="entry name" value="NDH_I_L"/>
    <property type="match status" value="1"/>
</dbReference>
<dbReference type="AlphaFoldDB" id="A0A6J6TW84"/>
<dbReference type="PANTHER" id="PTHR42829">
    <property type="entry name" value="NADH-UBIQUINONE OXIDOREDUCTASE CHAIN 5"/>
    <property type="match status" value="1"/>
</dbReference>
<evidence type="ECO:0000259" key="7">
    <source>
        <dbReference type="Pfam" id="PF00361"/>
    </source>
</evidence>
<evidence type="ECO:0000256" key="5">
    <source>
        <dbReference type="SAM" id="MobiDB-lite"/>
    </source>
</evidence>
<reference evidence="9" key="1">
    <citation type="submission" date="2020-05" db="EMBL/GenBank/DDBJ databases">
        <authorList>
            <person name="Chiriac C."/>
            <person name="Salcher M."/>
            <person name="Ghai R."/>
            <person name="Kavagutti S V."/>
        </authorList>
    </citation>
    <scope>NUCLEOTIDE SEQUENCE</scope>
</reference>
<accession>A0A6J6TW84</accession>
<sequence>MKLFASESEVLAPLVSGWFLEHAWLIPVVPVIAFALIILFGKRLPMKGSELGVLSMLSSLVLAAGAGYQWIQRTNSATEEQFVEPVIKSWSWWRSGGFDFGIGQHIDGLSVLVLIVVAFISTLVQIYSLEYLRGDRRYTHFFAALTLFSGGMLAMVLADNMILFLLGWEVMGLCSFMLIGHWWEDDANSKAALKAFFTVRTGDAGLLVGITMLYFSANDWTQEHLGVSGFSIRGISAWALSGEPNSTVITIAAVALFIACIGKSGQFPLHTWLPDAMAGPTPVSSLLHSSTMVVAGVYLVARLYPVFFVGLDILGSGGNLIMIIGAITIVISAALAFVQNDIKRVLAYSTVSQLGYMMLGLGAGAWLPAVFHIFTHAFFKACLFLGAGSISHSASHHSFDMKRDMGGLRKVMPITFITWVISTLALCGVFPFSGFFSKDEIIDNVGHNGYTNFMIIGLVGAFMTAAYMTRATYLTFFGEPRGASAGENSHDSNDAHATHDAHDSPATHDSGGSHGPHESGLLITVPLMILSVLALSSGFLNATPFGESWERMKLWVEPRAVEVVGVTHSGGPGEALIITAPGAEESHSESVCGSATPESGICYAPQLKHAPFKWSKAILSMFIVFLGAALSWILSLLLFTKRDRRLVGLTQRVKLLGLGHKFLVNKYYLDVLYEKVIVRSIANPIASAAYWFNQNILDGILHGLANSTKKLSGWVYRNIDQRVVDGTVNNSATFTKSVGTAAQPTQSGKVSQYGALLFSAAAVAALVLVIINT</sequence>
<feature type="domain" description="NADH-Ubiquinone oxidoreductase (complex I) chain 5 N-terminal" evidence="8">
    <location>
        <begin position="92"/>
        <end position="142"/>
    </location>
</feature>
<dbReference type="GO" id="GO:0003954">
    <property type="term" value="F:NADH dehydrogenase activity"/>
    <property type="evidence" value="ECO:0007669"/>
    <property type="project" value="TreeGrafter"/>
</dbReference>